<organism evidence="1 2">
    <name type="scientific">Azospirillum oryzae</name>
    <dbReference type="NCBI Taxonomy" id="286727"/>
    <lineage>
        <taxon>Bacteria</taxon>
        <taxon>Pseudomonadati</taxon>
        <taxon>Pseudomonadota</taxon>
        <taxon>Alphaproteobacteria</taxon>
        <taxon>Rhodospirillales</taxon>
        <taxon>Azospirillaceae</taxon>
        <taxon>Azospirillum</taxon>
    </lineage>
</organism>
<proteinExistence type="predicted"/>
<dbReference type="EMBL" id="CP054622">
    <property type="protein sequence ID" value="QKS54765.1"/>
    <property type="molecule type" value="Genomic_DNA"/>
</dbReference>
<evidence type="ECO:0000313" key="1">
    <source>
        <dbReference type="EMBL" id="QKS54765.1"/>
    </source>
</evidence>
<evidence type="ECO:0000313" key="2">
    <source>
        <dbReference type="Proteomes" id="UP000509702"/>
    </source>
</evidence>
<dbReference type="Proteomes" id="UP000509702">
    <property type="component" value="Plasmid unnamed7"/>
</dbReference>
<reference evidence="1 2" key="1">
    <citation type="submission" date="2020-06" db="EMBL/GenBank/DDBJ databases">
        <title>Complete genome of Azosprillum oryzae KACC14407.</title>
        <authorList>
            <person name="Kim M."/>
            <person name="Park Y.-J."/>
            <person name="Shin J.-H."/>
        </authorList>
    </citation>
    <scope>NUCLEOTIDE SEQUENCE [LARGE SCALE GENOMIC DNA]</scope>
    <source>
        <strain evidence="1 2">KACC 14407</strain>
        <plasmid evidence="1 2">unnamed7</plasmid>
    </source>
</reference>
<protein>
    <submittedName>
        <fullName evidence="1">Uncharacterized protein</fullName>
    </submittedName>
</protein>
<keyword evidence="2" id="KW-1185">Reference proteome</keyword>
<sequence length="321" mass="33914">MTAPIAATSIDKRLFATFRPQAWVNDQAVDIDGATLIDVTDKVLELNADEIRALPDSPDNDFLAEGTAELDAHGGPYEVDVDAGDLCAFFGVADIDDLTDEHVAGAKPLRTVTISVEYGMTMQAYGRTAMPLVVPADTADEDLVALARKAAAEAFKNGKLIDSWKVDASSADGYRVVSMSDADERDIDPDGFSLQDNGMRYLTAAERAVFDSAAGRALLVHLPDMLALLNDALPTIAAMAGYKTPTPQVDDFIGLERDITKLLAVVSGDKDASTNNDDEDVCRTCHGPGATGDDAFDGECPSCADKSDEALHAELGAAGPV</sequence>
<dbReference type="AlphaFoldDB" id="A0A6N1ASI0"/>
<name>A0A6N1ASI0_9PROT</name>
<dbReference type="OrthoDB" id="7472639at2"/>
<dbReference type="KEGG" id="aoz:HUE56_30160"/>
<gene>
    <name evidence="1" type="ORF">HUE56_30160</name>
</gene>
<dbReference type="RefSeq" id="WP_109154137.1">
    <property type="nucleotide sequence ID" value="NZ_CP054622.1"/>
</dbReference>
<keyword evidence="1" id="KW-0614">Plasmid</keyword>
<geneLocation type="plasmid" evidence="1 2">
    <name>unnamed7</name>
</geneLocation>
<accession>A0A6N1ASI0</accession>